<gene>
    <name evidence="1" type="ORF">Goari_006652</name>
</gene>
<protein>
    <submittedName>
        <fullName evidence="1">Uncharacterized protein</fullName>
    </submittedName>
</protein>
<keyword evidence="2" id="KW-1185">Reference proteome</keyword>
<evidence type="ECO:0000313" key="2">
    <source>
        <dbReference type="Proteomes" id="UP000593577"/>
    </source>
</evidence>
<accession>A0A7J8XP95</accession>
<evidence type="ECO:0000313" key="1">
    <source>
        <dbReference type="EMBL" id="MBA0688890.1"/>
    </source>
</evidence>
<name>A0A7J8XP95_GOSAI</name>
<dbReference type="EMBL" id="JABFAA010000008">
    <property type="protein sequence ID" value="MBA0688890.1"/>
    <property type="molecule type" value="Genomic_DNA"/>
</dbReference>
<proteinExistence type="predicted"/>
<organism evidence="1 2">
    <name type="scientific">Gossypium aridum</name>
    <name type="common">American cotton</name>
    <name type="synonym">Erioxylum aridum</name>
    <dbReference type="NCBI Taxonomy" id="34290"/>
    <lineage>
        <taxon>Eukaryota</taxon>
        <taxon>Viridiplantae</taxon>
        <taxon>Streptophyta</taxon>
        <taxon>Embryophyta</taxon>
        <taxon>Tracheophyta</taxon>
        <taxon>Spermatophyta</taxon>
        <taxon>Magnoliopsida</taxon>
        <taxon>eudicotyledons</taxon>
        <taxon>Gunneridae</taxon>
        <taxon>Pentapetalae</taxon>
        <taxon>rosids</taxon>
        <taxon>malvids</taxon>
        <taxon>Malvales</taxon>
        <taxon>Malvaceae</taxon>
        <taxon>Malvoideae</taxon>
        <taxon>Gossypium</taxon>
    </lineage>
</organism>
<reference evidence="1 2" key="1">
    <citation type="journal article" date="2019" name="Genome Biol. Evol.">
        <title>Insights into the evolution of the New World diploid cottons (Gossypium, subgenus Houzingenia) based on genome sequencing.</title>
        <authorList>
            <person name="Grover C.E."/>
            <person name="Arick M.A. 2nd"/>
            <person name="Thrash A."/>
            <person name="Conover J.L."/>
            <person name="Sanders W.S."/>
            <person name="Peterson D.G."/>
            <person name="Frelichowski J.E."/>
            <person name="Scheffler J.A."/>
            <person name="Scheffler B.E."/>
            <person name="Wendel J.F."/>
        </authorList>
    </citation>
    <scope>NUCLEOTIDE SEQUENCE [LARGE SCALE GENOMIC DNA]</scope>
    <source>
        <strain evidence="1">185</strain>
        <tissue evidence="1">Leaf</tissue>
    </source>
</reference>
<comment type="caution">
    <text evidence="1">The sequence shown here is derived from an EMBL/GenBank/DDBJ whole genome shotgun (WGS) entry which is preliminary data.</text>
</comment>
<dbReference type="AlphaFoldDB" id="A0A7J8XP95"/>
<dbReference type="Proteomes" id="UP000593577">
    <property type="component" value="Unassembled WGS sequence"/>
</dbReference>
<sequence length="35" mass="3837">MYHYSRGRAFTVGVTGGCVGSHRVCSLCCLGKLMW</sequence>